<keyword evidence="6" id="KW-0325">Glycoprotein</keyword>
<evidence type="ECO:0000256" key="3">
    <source>
        <dbReference type="ARBA" id="ARBA00022670"/>
    </source>
</evidence>
<dbReference type="EMBL" id="JARKHS020028093">
    <property type="protein sequence ID" value="KAK8764695.1"/>
    <property type="molecule type" value="Genomic_DNA"/>
</dbReference>
<evidence type="ECO:0000256" key="6">
    <source>
        <dbReference type="ARBA" id="ARBA00023180"/>
    </source>
</evidence>
<gene>
    <name evidence="9" type="ORF">V5799_032698</name>
</gene>
<dbReference type="PROSITE" id="PS00131">
    <property type="entry name" value="CARBOXYPEPT_SER_SER"/>
    <property type="match status" value="1"/>
</dbReference>
<dbReference type="AlphaFoldDB" id="A0AAQ4DQF5"/>
<keyword evidence="5 7" id="KW-0378">Hydrolase</keyword>
<keyword evidence="2 7" id="KW-0121">Carboxypeptidase</keyword>
<keyword evidence="3 7" id="KW-0645">Protease</keyword>
<dbReference type="GO" id="GO:0006508">
    <property type="term" value="P:proteolysis"/>
    <property type="evidence" value="ECO:0007669"/>
    <property type="project" value="UniProtKB-KW"/>
</dbReference>
<protein>
    <recommendedName>
        <fullName evidence="7">Carboxypeptidase</fullName>
        <ecNumber evidence="7">3.4.16.-</ecNumber>
    </recommendedName>
</protein>
<dbReference type="InterPro" id="IPR029058">
    <property type="entry name" value="AB_hydrolase_fold"/>
</dbReference>
<feature type="transmembrane region" description="Helical" evidence="8">
    <location>
        <begin position="417"/>
        <end position="440"/>
    </location>
</feature>
<dbReference type="InterPro" id="IPR001563">
    <property type="entry name" value="Peptidase_S10"/>
</dbReference>
<accession>A0AAQ4DQF5</accession>
<dbReference type="PANTHER" id="PTHR11802">
    <property type="entry name" value="SERINE PROTEASE FAMILY S10 SERINE CARBOXYPEPTIDASE"/>
    <property type="match status" value="1"/>
</dbReference>
<keyword evidence="10" id="KW-1185">Reference proteome</keyword>
<proteinExistence type="inferred from homology"/>
<keyword evidence="8" id="KW-0472">Membrane</keyword>
<sequence>MLVYGRYLYQVGIMDRNQATYMQKNCDLAAELIREERYTEASSLAIELIFGVVFGWPAYFENVTGYDYAYNYLITKKPESHTRCEKFVQTSAVRHAIHVGGAQFGENKSTVQVHFAADLMKSVGDEFALLLDNYETTKGAYKRHQDVPMNDTKNVADAGDKSKAVVDEGEPLFLTPLIEAGRYDEALQKSRVGSLGDLPDVLSYSGFITVDKKKGSNLFFCAEPRPRRFSAENPDRAPVMLWLQGGPGTSSLMGLFVEHGPYYVDENYVAQLREITWTRSISVLYVDNPVGTGFSFTQSDDGYASNMSDVSRDMLEFLQQFFTLFYKYSSNDFYLAGESYGGKFVPVIGAALHESRGKLRLPIRIKGLAIGNGITDPITMLRYGDYLYKIGLMDQRQATHMQKGCDMAAHMIRKKRYLVSSLIMTTLIYGTLAGGTSYFGKVTGYDYAYNYLLTKAPESHKRYETFVQTPAVRQAIHVGGAKFHVDKAPVAIPLLTSFMKSVKDKFALLLDNYKGLVYSGQLDIVVPYTATEALMSSLDWTGAKEYARARRHVWRSSDGDQLFGYVTQTTNFSMVLIRNGGHILPYDQPEAAYEMITNFVSNGSLVA</sequence>
<dbReference type="GO" id="GO:0004185">
    <property type="term" value="F:serine-type carboxypeptidase activity"/>
    <property type="evidence" value="ECO:0007669"/>
    <property type="project" value="UniProtKB-UniRule"/>
</dbReference>
<keyword evidence="8" id="KW-1133">Transmembrane helix</keyword>
<dbReference type="SUPFAM" id="SSF53474">
    <property type="entry name" value="alpha/beta-Hydrolases"/>
    <property type="match status" value="1"/>
</dbReference>
<dbReference type="Proteomes" id="UP001321473">
    <property type="component" value="Unassembled WGS sequence"/>
</dbReference>
<organism evidence="9 10">
    <name type="scientific">Amblyomma americanum</name>
    <name type="common">Lone star tick</name>
    <dbReference type="NCBI Taxonomy" id="6943"/>
    <lineage>
        <taxon>Eukaryota</taxon>
        <taxon>Metazoa</taxon>
        <taxon>Ecdysozoa</taxon>
        <taxon>Arthropoda</taxon>
        <taxon>Chelicerata</taxon>
        <taxon>Arachnida</taxon>
        <taxon>Acari</taxon>
        <taxon>Parasitiformes</taxon>
        <taxon>Ixodida</taxon>
        <taxon>Ixodoidea</taxon>
        <taxon>Ixodidae</taxon>
        <taxon>Amblyomminae</taxon>
        <taxon>Amblyomma</taxon>
    </lineage>
</organism>
<evidence type="ECO:0000313" key="9">
    <source>
        <dbReference type="EMBL" id="KAK8764695.1"/>
    </source>
</evidence>
<evidence type="ECO:0000256" key="1">
    <source>
        <dbReference type="ARBA" id="ARBA00009431"/>
    </source>
</evidence>
<keyword evidence="8" id="KW-0812">Transmembrane</keyword>
<evidence type="ECO:0000256" key="2">
    <source>
        <dbReference type="ARBA" id="ARBA00022645"/>
    </source>
</evidence>
<evidence type="ECO:0000256" key="7">
    <source>
        <dbReference type="RuleBase" id="RU361156"/>
    </source>
</evidence>
<dbReference type="EC" id="3.4.16.-" evidence="7"/>
<evidence type="ECO:0000256" key="4">
    <source>
        <dbReference type="ARBA" id="ARBA00022729"/>
    </source>
</evidence>
<evidence type="ECO:0000256" key="8">
    <source>
        <dbReference type="SAM" id="Phobius"/>
    </source>
</evidence>
<evidence type="ECO:0000256" key="5">
    <source>
        <dbReference type="ARBA" id="ARBA00022801"/>
    </source>
</evidence>
<dbReference type="PANTHER" id="PTHR11802:SF472">
    <property type="entry name" value="SERINE CARBOXYPEPTIDASE CPVL-RELATED"/>
    <property type="match status" value="1"/>
</dbReference>
<keyword evidence="4" id="KW-0732">Signal</keyword>
<dbReference type="Gene3D" id="3.40.50.1820">
    <property type="entry name" value="alpha/beta hydrolase"/>
    <property type="match status" value="1"/>
</dbReference>
<comment type="caution">
    <text evidence="9">The sequence shown here is derived from an EMBL/GenBank/DDBJ whole genome shotgun (WGS) entry which is preliminary data.</text>
</comment>
<dbReference type="Pfam" id="PF00450">
    <property type="entry name" value="Peptidase_S10"/>
    <property type="match status" value="1"/>
</dbReference>
<comment type="similarity">
    <text evidence="1 7">Belongs to the peptidase S10 family.</text>
</comment>
<dbReference type="PRINTS" id="PR00724">
    <property type="entry name" value="CRBOXYPTASEC"/>
</dbReference>
<dbReference type="InterPro" id="IPR018202">
    <property type="entry name" value="Ser_caboxypep_ser_AS"/>
</dbReference>
<name>A0AAQ4DQF5_AMBAM</name>
<reference evidence="9 10" key="1">
    <citation type="journal article" date="2023" name="Arcadia Sci">
        <title>De novo assembly of a long-read Amblyomma americanum tick genome.</title>
        <authorList>
            <person name="Chou S."/>
            <person name="Poskanzer K.E."/>
            <person name="Rollins M."/>
            <person name="Thuy-Boun P.S."/>
        </authorList>
    </citation>
    <scope>NUCLEOTIDE SEQUENCE [LARGE SCALE GENOMIC DNA]</scope>
    <source>
        <strain evidence="9">F_SG_1</strain>
        <tissue evidence="9">Salivary glands</tissue>
    </source>
</reference>
<evidence type="ECO:0000313" key="10">
    <source>
        <dbReference type="Proteomes" id="UP001321473"/>
    </source>
</evidence>